<dbReference type="Gene3D" id="1.10.287.70">
    <property type="match status" value="1"/>
</dbReference>
<comment type="subcellular location">
    <subcellularLocation>
        <location evidence="1">Membrane</location>
        <topology evidence="1">Multi-pass membrane protein</topology>
    </subcellularLocation>
</comment>
<feature type="transmembrane region" description="Helical" evidence="12">
    <location>
        <begin position="197"/>
        <end position="222"/>
    </location>
</feature>
<feature type="transmembrane region" description="Helical" evidence="12">
    <location>
        <begin position="168"/>
        <end position="185"/>
    </location>
</feature>
<feature type="transmembrane region" description="Helical" evidence="12">
    <location>
        <begin position="45"/>
        <end position="66"/>
    </location>
</feature>
<keyword evidence="10 12" id="KW-0472">Membrane</keyword>
<keyword evidence="8 12" id="KW-1133">Transmembrane helix</keyword>
<dbReference type="GO" id="GO:0008076">
    <property type="term" value="C:voltage-gated potassium channel complex"/>
    <property type="evidence" value="ECO:0007669"/>
    <property type="project" value="InterPro"/>
</dbReference>
<keyword evidence="3" id="KW-0633">Potassium transport</keyword>
<dbReference type="PRINTS" id="PR00169">
    <property type="entry name" value="KCHANNEL"/>
</dbReference>
<dbReference type="AlphaFoldDB" id="A0A4R3TLI0"/>
<evidence type="ECO:0000256" key="3">
    <source>
        <dbReference type="ARBA" id="ARBA00022538"/>
    </source>
</evidence>
<keyword evidence="6" id="KW-0851">Voltage-gated channel</keyword>
<feature type="transmembrane region" description="Helical" evidence="12">
    <location>
        <begin position="21"/>
        <end position="39"/>
    </location>
</feature>
<dbReference type="InterPro" id="IPR005821">
    <property type="entry name" value="Ion_trans_dom"/>
</dbReference>
<dbReference type="GO" id="GO:0001508">
    <property type="term" value="P:action potential"/>
    <property type="evidence" value="ECO:0007669"/>
    <property type="project" value="TreeGrafter"/>
</dbReference>
<dbReference type="GO" id="GO:0005249">
    <property type="term" value="F:voltage-gated potassium channel activity"/>
    <property type="evidence" value="ECO:0007669"/>
    <property type="project" value="InterPro"/>
</dbReference>
<organism evidence="14 15">
    <name type="scientific">Longicatena caecimuris</name>
    <dbReference type="NCBI Taxonomy" id="1796635"/>
    <lineage>
        <taxon>Bacteria</taxon>
        <taxon>Bacillati</taxon>
        <taxon>Bacillota</taxon>
        <taxon>Erysipelotrichia</taxon>
        <taxon>Erysipelotrichales</taxon>
        <taxon>Erysipelotrichaceae</taxon>
        <taxon>Longicatena</taxon>
    </lineage>
</organism>
<evidence type="ECO:0000313" key="15">
    <source>
        <dbReference type="Proteomes" id="UP000295773"/>
    </source>
</evidence>
<keyword evidence="2" id="KW-0813">Transport</keyword>
<dbReference type="SUPFAM" id="SSF81324">
    <property type="entry name" value="Voltage-gated potassium channels"/>
    <property type="match status" value="1"/>
</dbReference>
<evidence type="ECO:0000256" key="5">
    <source>
        <dbReference type="ARBA" id="ARBA00022826"/>
    </source>
</evidence>
<evidence type="ECO:0000256" key="10">
    <source>
        <dbReference type="ARBA" id="ARBA00023136"/>
    </source>
</evidence>
<feature type="domain" description="Ion transport" evidence="13">
    <location>
        <begin position="20"/>
        <end position="224"/>
    </location>
</feature>
<dbReference type="InterPro" id="IPR027359">
    <property type="entry name" value="Volt_channel_dom_sf"/>
</dbReference>
<dbReference type="Pfam" id="PF00520">
    <property type="entry name" value="Ion_trans"/>
    <property type="match status" value="1"/>
</dbReference>
<gene>
    <name evidence="14" type="ORF">EDD61_104105</name>
</gene>
<evidence type="ECO:0000256" key="8">
    <source>
        <dbReference type="ARBA" id="ARBA00022989"/>
    </source>
</evidence>
<evidence type="ECO:0000256" key="4">
    <source>
        <dbReference type="ARBA" id="ARBA00022692"/>
    </source>
</evidence>
<name>A0A4R3TLI0_9FIRM</name>
<evidence type="ECO:0000256" key="6">
    <source>
        <dbReference type="ARBA" id="ARBA00022882"/>
    </source>
</evidence>
<keyword evidence="11 14" id="KW-0407">Ion channel</keyword>
<evidence type="ECO:0000259" key="13">
    <source>
        <dbReference type="Pfam" id="PF00520"/>
    </source>
</evidence>
<evidence type="ECO:0000313" key="14">
    <source>
        <dbReference type="EMBL" id="TCU62466.1"/>
    </source>
</evidence>
<dbReference type="PANTHER" id="PTHR11537">
    <property type="entry name" value="VOLTAGE-GATED POTASSIUM CHANNEL"/>
    <property type="match status" value="1"/>
</dbReference>
<evidence type="ECO:0000256" key="7">
    <source>
        <dbReference type="ARBA" id="ARBA00022958"/>
    </source>
</evidence>
<keyword evidence="4 12" id="KW-0812">Transmembrane</keyword>
<dbReference type="EMBL" id="SMBP01000004">
    <property type="protein sequence ID" value="TCU62466.1"/>
    <property type="molecule type" value="Genomic_DNA"/>
</dbReference>
<sequence>MREDIYHLIRKANKHEKWSKLYNFFICGVAILSIVPLMFKKSNAILDMLDLVTVYLLFMDYIFRWIVADYMMIKPKGVWAFIVYPLTPYALLDLLSILPSLGLLSGGWRILRMFRITKLAHYSENFTYIVNVFEKEKQSLLSVLCVALGYIFISALAMFCYEPQTFDSFFDALYWATTALTTVGYGDVYPTTMIGQLISMISSIFGVAVIALPAGIVTGGFLEEINKRKEQKEKEEEAHE</sequence>
<dbReference type="PANTHER" id="PTHR11537:SF254">
    <property type="entry name" value="POTASSIUM VOLTAGE-GATED CHANNEL PROTEIN SHAB"/>
    <property type="match status" value="1"/>
</dbReference>
<keyword evidence="15" id="KW-1185">Reference proteome</keyword>
<dbReference type="Proteomes" id="UP000295773">
    <property type="component" value="Unassembled WGS sequence"/>
</dbReference>
<dbReference type="Gene3D" id="1.20.120.350">
    <property type="entry name" value="Voltage-gated potassium channels. Chain C"/>
    <property type="match status" value="1"/>
</dbReference>
<evidence type="ECO:0000256" key="11">
    <source>
        <dbReference type="ARBA" id="ARBA00023303"/>
    </source>
</evidence>
<feature type="transmembrane region" description="Helical" evidence="12">
    <location>
        <begin position="78"/>
        <end position="98"/>
    </location>
</feature>
<comment type="caution">
    <text evidence="14">The sequence shown here is derived from an EMBL/GenBank/DDBJ whole genome shotgun (WGS) entry which is preliminary data.</text>
</comment>
<reference evidence="14 15" key="1">
    <citation type="submission" date="2019-03" db="EMBL/GenBank/DDBJ databases">
        <title>Genomic Encyclopedia of Type Strains, Phase IV (KMG-IV): sequencing the most valuable type-strain genomes for metagenomic binning, comparative biology and taxonomic classification.</title>
        <authorList>
            <person name="Goeker M."/>
        </authorList>
    </citation>
    <scope>NUCLEOTIDE SEQUENCE [LARGE SCALE GENOMIC DNA]</scope>
    <source>
        <strain evidence="14 15">DSM 29481</strain>
    </source>
</reference>
<evidence type="ECO:0000256" key="1">
    <source>
        <dbReference type="ARBA" id="ARBA00004141"/>
    </source>
</evidence>
<keyword evidence="5" id="KW-0631">Potassium channel</keyword>
<evidence type="ECO:0000256" key="2">
    <source>
        <dbReference type="ARBA" id="ARBA00022448"/>
    </source>
</evidence>
<protein>
    <submittedName>
        <fullName evidence="14">Voltage-gated potassium channel</fullName>
    </submittedName>
</protein>
<evidence type="ECO:0000256" key="12">
    <source>
        <dbReference type="SAM" id="Phobius"/>
    </source>
</evidence>
<keyword evidence="7" id="KW-0630">Potassium</keyword>
<dbReference type="RefSeq" id="WP_243642685.1">
    <property type="nucleotide sequence ID" value="NZ_JANKBG010000004.1"/>
</dbReference>
<feature type="transmembrane region" description="Helical" evidence="12">
    <location>
        <begin position="140"/>
        <end position="161"/>
    </location>
</feature>
<evidence type="ECO:0000256" key="9">
    <source>
        <dbReference type="ARBA" id="ARBA00023065"/>
    </source>
</evidence>
<dbReference type="InterPro" id="IPR028325">
    <property type="entry name" value="VG_K_chnl"/>
</dbReference>
<proteinExistence type="predicted"/>
<accession>A0A4R3TLI0</accession>
<keyword evidence="9" id="KW-0406">Ion transport</keyword>